<evidence type="ECO:0000313" key="2">
    <source>
        <dbReference type="Proteomes" id="UP000034072"/>
    </source>
</evidence>
<dbReference type="AlphaFoldDB" id="A0A0G0QTH9"/>
<dbReference type="Proteomes" id="UP000034072">
    <property type="component" value="Unassembled WGS sequence"/>
</dbReference>
<gene>
    <name evidence="1" type="ORF">UT75_C0006G0015</name>
</gene>
<comment type="caution">
    <text evidence="1">The sequence shown here is derived from an EMBL/GenBank/DDBJ whole genome shotgun (WGS) entry which is preliminary data.</text>
</comment>
<reference evidence="1 2" key="1">
    <citation type="journal article" date="2015" name="Nature">
        <title>rRNA introns, odd ribosomes, and small enigmatic genomes across a large radiation of phyla.</title>
        <authorList>
            <person name="Brown C.T."/>
            <person name="Hug L.A."/>
            <person name="Thomas B.C."/>
            <person name="Sharon I."/>
            <person name="Castelle C.J."/>
            <person name="Singh A."/>
            <person name="Wilkins M.J."/>
            <person name="Williams K.H."/>
            <person name="Banfield J.F."/>
        </authorList>
    </citation>
    <scope>NUCLEOTIDE SEQUENCE [LARGE SCALE GENOMIC DNA]</scope>
</reference>
<evidence type="ECO:0000313" key="1">
    <source>
        <dbReference type="EMBL" id="KKR40636.1"/>
    </source>
</evidence>
<proteinExistence type="predicted"/>
<protein>
    <submittedName>
        <fullName evidence="1">Uncharacterized protein</fullName>
    </submittedName>
</protein>
<sequence>MFRGIANALNKRNKGFVLIGQDNREAEQALQDFLIDEFGNDILEFNISIESNRRINAFTVITSNKTIAMEINLRIESLRRHLVSKGLKPDKLNIK</sequence>
<dbReference type="EMBL" id="LBXZ01000006">
    <property type="protein sequence ID" value="KKR40636.1"/>
    <property type="molecule type" value="Genomic_DNA"/>
</dbReference>
<organism evidence="1 2">
    <name type="scientific">Candidatus Yanofskybacteria bacterium GW2011_GWE2_40_11</name>
    <dbReference type="NCBI Taxonomy" id="1619033"/>
    <lineage>
        <taxon>Bacteria</taxon>
        <taxon>Candidatus Yanofskyibacteriota</taxon>
    </lineage>
</organism>
<name>A0A0G0QTH9_9BACT</name>
<accession>A0A0G0QTH9</accession>